<dbReference type="Gene3D" id="2.170.16.10">
    <property type="entry name" value="Hedgehog/Intein (Hint) domain"/>
    <property type="match status" value="1"/>
</dbReference>
<evidence type="ECO:0000256" key="1">
    <source>
        <dbReference type="SAM" id="MobiDB-lite"/>
    </source>
</evidence>
<feature type="compositionally biased region" description="Polar residues" evidence="1">
    <location>
        <begin position="73"/>
        <end position="95"/>
    </location>
</feature>
<protein>
    <submittedName>
        <fullName evidence="3">Hint domain-containing protein</fullName>
    </submittedName>
</protein>
<sequence>MATGAELGYQTNASATAMAQEIFGSDVEIRSASYTGDRNSSAIYSNGDALAPGATPGDSGVILSTGRVRDYTRSNGDPNRASNTSTNTRGENNNPDFNAAAGTSTYDAAYLDVTFVPTGDTMTMQFVFASEEYPEFQNSIYQDFVGVWVNGAQVDISVGNGDIDPGNVSNGSNQNLYQDNTGDAFNTEMDGLTITMTLTMNVNAGQENTIRIGIADVSDSSYDSSLLIAANSLQTDLVAIDDSANLFPTGQTTIDVTANDIDSSGGMLTITHLNGQAVNAGDTVTLSTGQVLQLNADGTITVFGDGDIEDINFTYTIDNGSQSDVGFVAVSSVPCFAAGTRILTEAGEAPVETLRAGDAIMTRDSGVQPLRWIGQRRVAAVGDFAPICIRAGTFGDHRQLLVSPQHRVLVRDGLAELLFGEAEVLVAAKDLVNGHSVTRREGGEVTYVHLMFDAHQVVYSDGLPTESFLPGPQTSSLFERQALDEICALFPELDPQTGAGYGPAARRTLRSYEAQLLATAQHAA</sequence>
<name>A0A1H6Y636_9RHOB</name>
<organism evidence="3 4">
    <name type="scientific">Cribrihabitans marinus</name>
    <dbReference type="NCBI Taxonomy" id="1227549"/>
    <lineage>
        <taxon>Bacteria</taxon>
        <taxon>Pseudomonadati</taxon>
        <taxon>Pseudomonadota</taxon>
        <taxon>Alphaproteobacteria</taxon>
        <taxon>Rhodobacterales</taxon>
        <taxon>Paracoccaceae</taxon>
        <taxon>Cribrihabitans</taxon>
    </lineage>
</organism>
<evidence type="ECO:0000259" key="2">
    <source>
        <dbReference type="Pfam" id="PF13403"/>
    </source>
</evidence>
<dbReference type="Proteomes" id="UP000199379">
    <property type="component" value="Unassembled WGS sequence"/>
</dbReference>
<dbReference type="AlphaFoldDB" id="A0A1H6Y636"/>
<dbReference type="InterPro" id="IPR049804">
    <property type="entry name" value="Choice_anch_L"/>
</dbReference>
<dbReference type="InterPro" id="IPR028992">
    <property type="entry name" value="Hedgehog/Intein_dom"/>
</dbReference>
<feature type="region of interest" description="Disordered" evidence="1">
    <location>
        <begin position="69"/>
        <end position="95"/>
    </location>
</feature>
<dbReference type="NCBIfam" id="NF038133">
    <property type="entry name" value="choice_anch_L"/>
    <property type="match status" value="1"/>
</dbReference>
<dbReference type="Pfam" id="PF13403">
    <property type="entry name" value="Hint_2"/>
    <property type="match status" value="1"/>
</dbReference>
<gene>
    <name evidence="3" type="ORF">SAMN05444007_104179</name>
</gene>
<dbReference type="SUPFAM" id="SSF51294">
    <property type="entry name" value="Hedgehog/intein (Hint) domain"/>
    <property type="match status" value="1"/>
</dbReference>
<dbReference type="GO" id="GO:0016539">
    <property type="term" value="P:intein-mediated protein splicing"/>
    <property type="evidence" value="ECO:0007669"/>
    <property type="project" value="InterPro"/>
</dbReference>
<dbReference type="EMBL" id="FNYD01000004">
    <property type="protein sequence ID" value="SEJ32590.1"/>
    <property type="molecule type" value="Genomic_DNA"/>
</dbReference>
<evidence type="ECO:0000313" key="3">
    <source>
        <dbReference type="EMBL" id="SEJ32590.1"/>
    </source>
</evidence>
<keyword evidence="4" id="KW-1185">Reference proteome</keyword>
<dbReference type="OrthoDB" id="6305173at2"/>
<dbReference type="PROSITE" id="PS50817">
    <property type="entry name" value="INTEIN_N_TER"/>
    <property type="match status" value="1"/>
</dbReference>
<dbReference type="STRING" id="1227549.SAMN05444007_104179"/>
<dbReference type="InterPro" id="IPR036844">
    <property type="entry name" value="Hint_dom_sf"/>
</dbReference>
<dbReference type="InterPro" id="IPR006141">
    <property type="entry name" value="Intein_N"/>
</dbReference>
<proteinExistence type="predicted"/>
<dbReference type="RefSeq" id="WP_092364871.1">
    <property type="nucleotide sequence ID" value="NZ_BMGV01000004.1"/>
</dbReference>
<feature type="domain" description="Hedgehog/Intein (Hint)" evidence="2">
    <location>
        <begin position="334"/>
        <end position="471"/>
    </location>
</feature>
<evidence type="ECO:0000313" key="4">
    <source>
        <dbReference type="Proteomes" id="UP000199379"/>
    </source>
</evidence>
<accession>A0A1H6Y636</accession>
<reference evidence="3 4" key="1">
    <citation type="submission" date="2016-10" db="EMBL/GenBank/DDBJ databases">
        <authorList>
            <person name="de Groot N.N."/>
        </authorList>
    </citation>
    <scope>NUCLEOTIDE SEQUENCE [LARGE SCALE GENOMIC DNA]</scope>
    <source>
        <strain evidence="3 4">DSM 29340</strain>
    </source>
</reference>